<accession>A0AAN9NP24</accession>
<evidence type="ECO:0000256" key="1">
    <source>
        <dbReference type="SAM" id="MobiDB-lite"/>
    </source>
</evidence>
<feature type="compositionally biased region" description="Basic and acidic residues" evidence="1">
    <location>
        <begin position="15"/>
        <end position="24"/>
    </location>
</feature>
<dbReference type="AlphaFoldDB" id="A0AAN9NP24"/>
<sequence length="67" mass="7683">MDLFSGDWRRHRKERKDAGDEHRTNIPAIAAHMTRAKPVISTRRVLHVAFVLYMSPLRNTVAAIVDS</sequence>
<reference evidence="2 3" key="1">
    <citation type="submission" date="2024-01" db="EMBL/GenBank/DDBJ databases">
        <title>The genomes of 5 underutilized Papilionoideae crops provide insights into root nodulation and disease resistanc.</title>
        <authorList>
            <person name="Jiang F."/>
        </authorList>
    </citation>
    <scope>NUCLEOTIDE SEQUENCE [LARGE SCALE GENOMIC DNA]</scope>
    <source>
        <strain evidence="2">DUOXIRENSHENG_FW03</strain>
        <tissue evidence="2">Leaves</tissue>
    </source>
</reference>
<gene>
    <name evidence="2" type="ORF">VNO78_34768</name>
</gene>
<dbReference type="Proteomes" id="UP001386955">
    <property type="component" value="Unassembled WGS sequence"/>
</dbReference>
<proteinExistence type="predicted"/>
<protein>
    <submittedName>
        <fullName evidence="2">Uncharacterized protein</fullName>
    </submittedName>
</protein>
<feature type="region of interest" description="Disordered" evidence="1">
    <location>
        <begin position="1"/>
        <end position="25"/>
    </location>
</feature>
<name>A0AAN9NP24_PSOTE</name>
<evidence type="ECO:0000313" key="2">
    <source>
        <dbReference type="EMBL" id="KAK7376302.1"/>
    </source>
</evidence>
<dbReference type="EMBL" id="JAYMYS010000028">
    <property type="protein sequence ID" value="KAK7376302.1"/>
    <property type="molecule type" value="Genomic_DNA"/>
</dbReference>
<comment type="caution">
    <text evidence="2">The sequence shown here is derived from an EMBL/GenBank/DDBJ whole genome shotgun (WGS) entry which is preliminary data.</text>
</comment>
<evidence type="ECO:0000313" key="3">
    <source>
        <dbReference type="Proteomes" id="UP001386955"/>
    </source>
</evidence>
<organism evidence="2 3">
    <name type="scientific">Psophocarpus tetragonolobus</name>
    <name type="common">Winged bean</name>
    <name type="synonym">Dolichos tetragonolobus</name>
    <dbReference type="NCBI Taxonomy" id="3891"/>
    <lineage>
        <taxon>Eukaryota</taxon>
        <taxon>Viridiplantae</taxon>
        <taxon>Streptophyta</taxon>
        <taxon>Embryophyta</taxon>
        <taxon>Tracheophyta</taxon>
        <taxon>Spermatophyta</taxon>
        <taxon>Magnoliopsida</taxon>
        <taxon>eudicotyledons</taxon>
        <taxon>Gunneridae</taxon>
        <taxon>Pentapetalae</taxon>
        <taxon>rosids</taxon>
        <taxon>fabids</taxon>
        <taxon>Fabales</taxon>
        <taxon>Fabaceae</taxon>
        <taxon>Papilionoideae</taxon>
        <taxon>50 kb inversion clade</taxon>
        <taxon>NPAAA clade</taxon>
        <taxon>indigoferoid/millettioid clade</taxon>
        <taxon>Phaseoleae</taxon>
        <taxon>Psophocarpus</taxon>
    </lineage>
</organism>
<keyword evidence="3" id="KW-1185">Reference proteome</keyword>